<dbReference type="GO" id="GO:0005886">
    <property type="term" value="C:plasma membrane"/>
    <property type="evidence" value="ECO:0007669"/>
    <property type="project" value="UniProtKB-SubCell"/>
</dbReference>
<reference evidence="12" key="2">
    <citation type="submission" date="2025-08" db="UniProtKB">
        <authorList>
            <consortium name="Ensembl"/>
        </authorList>
    </citation>
    <scope>IDENTIFICATION</scope>
</reference>
<dbReference type="GeneTree" id="ENSGT01150000286972"/>
<proteinExistence type="inferred from homology"/>
<feature type="transmembrane region" description="Helical" evidence="10">
    <location>
        <begin position="250"/>
        <end position="274"/>
    </location>
</feature>
<sequence length="322" mass="36272">MCLLCHDYLFRPNMAQENHTAFSDFILLGYSDLPDLQGLLFLVFLFIYTEILIGNGLIICITETDLALHTPMYFFLKNLSFLEICYTSVTLPKMLVNFIVENKGISFYGCAAQIYFLLLLGGTECLLLAAMAYDRYVAICNPLHYKLIMSKQFCLGLIAGALAVNMPIHVGQTYLVFILPFCDSREINSLFCDIPPLLELACADTNINKTSVFVAAMLLVIMPFFLILASYVKIISAILKMPSAESRKKVFSTCSSHIIVVSLFYGSATIVYLSPRSKETEDINKSLSLLYTILVPMFNPIIYSLRNREVKASLVKLLRKKM</sequence>
<feature type="transmembrane region" description="Helical" evidence="10">
    <location>
        <begin position="112"/>
        <end position="133"/>
    </location>
</feature>
<dbReference type="InterPro" id="IPR000276">
    <property type="entry name" value="GPCR_Rhodpsn"/>
</dbReference>
<keyword evidence="9" id="KW-0297">G-protein coupled receptor</keyword>
<dbReference type="PROSITE" id="PS00237">
    <property type="entry name" value="G_PROTEIN_RECEP_F1_1"/>
    <property type="match status" value="1"/>
</dbReference>
<organism evidence="12 13">
    <name type="scientific">Podarcis muralis</name>
    <name type="common">Wall lizard</name>
    <name type="synonym">Lacerta muralis</name>
    <dbReference type="NCBI Taxonomy" id="64176"/>
    <lineage>
        <taxon>Eukaryota</taxon>
        <taxon>Metazoa</taxon>
        <taxon>Chordata</taxon>
        <taxon>Craniata</taxon>
        <taxon>Vertebrata</taxon>
        <taxon>Euteleostomi</taxon>
        <taxon>Lepidosauria</taxon>
        <taxon>Squamata</taxon>
        <taxon>Bifurcata</taxon>
        <taxon>Unidentata</taxon>
        <taxon>Episquamata</taxon>
        <taxon>Laterata</taxon>
        <taxon>Lacertibaenia</taxon>
        <taxon>Lacertidae</taxon>
        <taxon>Podarcis</taxon>
    </lineage>
</organism>
<comment type="similarity">
    <text evidence="9">Belongs to the G-protein coupled receptor 1 family.</text>
</comment>
<dbReference type="AlphaFoldDB" id="A0A670JJ46"/>
<keyword evidence="9" id="KW-0675">Receptor</keyword>
<feature type="transmembrane region" description="Helical" evidence="10">
    <location>
        <begin position="286"/>
        <end position="305"/>
    </location>
</feature>
<gene>
    <name evidence="12" type="primary">LOC114582376</name>
</gene>
<keyword evidence="2 10" id="KW-1003">Cell membrane</keyword>
<evidence type="ECO:0000313" key="13">
    <source>
        <dbReference type="Proteomes" id="UP000472272"/>
    </source>
</evidence>
<name>A0A670JJ46_PODMU</name>
<dbReference type="Gene3D" id="1.20.1070.10">
    <property type="entry name" value="Rhodopsin 7-helix transmembrane proteins"/>
    <property type="match status" value="1"/>
</dbReference>
<evidence type="ECO:0000313" key="12">
    <source>
        <dbReference type="Ensembl" id="ENSPMRP00000023990.1"/>
    </source>
</evidence>
<evidence type="ECO:0000256" key="10">
    <source>
        <dbReference type="RuleBase" id="RU363047"/>
    </source>
</evidence>
<keyword evidence="3 10" id="KW-0716">Sensory transduction</keyword>
<dbReference type="PRINTS" id="PR00245">
    <property type="entry name" value="OLFACTORYR"/>
</dbReference>
<evidence type="ECO:0000256" key="4">
    <source>
        <dbReference type="ARBA" id="ARBA00022692"/>
    </source>
</evidence>
<evidence type="ECO:0000259" key="11">
    <source>
        <dbReference type="PROSITE" id="PS50262"/>
    </source>
</evidence>
<dbReference type="FunFam" id="1.20.1070.10:FF:000001">
    <property type="entry name" value="Olfactory receptor"/>
    <property type="match status" value="1"/>
</dbReference>
<protein>
    <recommendedName>
        <fullName evidence="10">Olfactory receptor</fullName>
    </recommendedName>
</protein>
<evidence type="ECO:0000256" key="3">
    <source>
        <dbReference type="ARBA" id="ARBA00022606"/>
    </source>
</evidence>
<feature type="transmembrane region" description="Helical" evidence="10">
    <location>
        <begin position="39"/>
        <end position="61"/>
    </location>
</feature>
<evidence type="ECO:0000256" key="2">
    <source>
        <dbReference type="ARBA" id="ARBA00022475"/>
    </source>
</evidence>
<feature type="transmembrane region" description="Helical" evidence="10">
    <location>
        <begin position="81"/>
        <end position="100"/>
    </location>
</feature>
<dbReference type="Pfam" id="PF13853">
    <property type="entry name" value="7tm_4"/>
    <property type="match status" value="1"/>
</dbReference>
<keyword evidence="4 9" id="KW-0812">Transmembrane</keyword>
<dbReference type="PROSITE" id="PS50262">
    <property type="entry name" value="G_PROTEIN_RECEP_F1_2"/>
    <property type="match status" value="1"/>
</dbReference>
<dbReference type="Proteomes" id="UP000472272">
    <property type="component" value="Chromosome 13"/>
</dbReference>
<dbReference type="GO" id="GO:0004984">
    <property type="term" value="F:olfactory receptor activity"/>
    <property type="evidence" value="ECO:0007669"/>
    <property type="project" value="InterPro"/>
</dbReference>
<evidence type="ECO:0000256" key="1">
    <source>
        <dbReference type="ARBA" id="ARBA00004651"/>
    </source>
</evidence>
<reference evidence="12 13" key="1">
    <citation type="journal article" date="2019" name="Proc. Natl. Acad. Sci. U.S.A.">
        <title>Regulatory changes in pterin and carotenoid genes underlie balanced color polymorphisms in the wall lizard.</title>
        <authorList>
            <person name="Andrade P."/>
            <person name="Pinho C."/>
            <person name="Perez I de Lanuza G."/>
            <person name="Afonso S."/>
            <person name="Brejcha J."/>
            <person name="Rubin C.J."/>
            <person name="Wallerman O."/>
            <person name="Pereira P."/>
            <person name="Sabatino S.J."/>
            <person name="Bellati A."/>
            <person name="Pellitteri-Rosa D."/>
            <person name="Bosakova Z."/>
            <person name="Bunikis I."/>
            <person name="Carretero M.A."/>
            <person name="Feiner N."/>
            <person name="Marsik P."/>
            <person name="Pauperio F."/>
            <person name="Salvi D."/>
            <person name="Soler L."/>
            <person name="While G.M."/>
            <person name="Uller T."/>
            <person name="Font E."/>
            <person name="Andersson L."/>
            <person name="Carneiro M."/>
        </authorList>
    </citation>
    <scope>NUCLEOTIDE SEQUENCE</scope>
</reference>
<dbReference type="Ensembl" id="ENSPMRT00000025454.1">
    <property type="protein sequence ID" value="ENSPMRP00000023990.1"/>
    <property type="gene ID" value="ENSPMRG00000015528.1"/>
</dbReference>
<evidence type="ECO:0000256" key="5">
    <source>
        <dbReference type="ARBA" id="ARBA00022725"/>
    </source>
</evidence>
<keyword evidence="6 10" id="KW-1133">Transmembrane helix</keyword>
<evidence type="ECO:0000256" key="9">
    <source>
        <dbReference type="RuleBase" id="RU000688"/>
    </source>
</evidence>
<keyword evidence="13" id="KW-1185">Reference proteome</keyword>
<evidence type="ECO:0000256" key="6">
    <source>
        <dbReference type="ARBA" id="ARBA00022989"/>
    </source>
</evidence>
<dbReference type="InterPro" id="IPR000725">
    <property type="entry name" value="Olfact_rcpt"/>
</dbReference>
<dbReference type="CDD" id="cd15225">
    <property type="entry name" value="7tmA_OR10A-like"/>
    <property type="match status" value="1"/>
</dbReference>
<feature type="transmembrane region" description="Helical" evidence="10">
    <location>
        <begin position="213"/>
        <end position="238"/>
    </location>
</feature>
<reference evidence="12" key="3">
    <citation type="submission" date="2025-09" db="UniProtKB">
        <authorList>
            <consortium name="Ensembl"/>
        </authorList>
    </citation>
    <scope>IDENTIFICATION</scope>
</reference>
<dbReference type="OMA" id="MPIHVGQ"/>
<accession>A0A670JJ46</accession>
<dbReference type="InterPro" id="IPR017452">
    <property type="entry name" value="GPCR_Rhodpsn_7TM"/>
</dbReference>
<feature type="domain" description="G-protein coupled receptors family 1 profile" evidence="11">
    <location>
        <begin position="54"/>
        <end position="303"/>
    </location>
</feature>
<comment type="subcellular location">
    <subcellularLocation>
        <location evidence="1 10">Cell membrane</location>
        <topology evidence="1 10">Multi-pass membrane protein</topology>
    </subcellularLocation>
</comment>
<dbReference type="PRINTS" id="PR00237">
    <property type="entry name" value="GPCRRHODOPSN"/>
</dbReference>
<keyword evidence="7 10" id="KW-0472">Membrane</keyword>
<evidence type="ECO:0000256" key="7">
    <source>
        <dbReference type="ARBA" id="ARBA00023136"/>
    </source>
</evidence>
<keyword evidence="5 10" id="KW-0552">Olfaction</keyword>
<dbReference type="SUPFAM" id="SSF81321">
    <property type="entry name" value="Family A G protein-coupled receptor-like"/>
    <property type="match status" value="1"/>
</dbReference>
<evidence type="ECO:0000256" key="8">
    <source>
        <dbReference type="ARBA" id="ARBA00023224"/>
    </source>
</evidence>
<dbReference type="PANTHER" id="PTHR26453">
    <property type="entry name" value="OLFACTORY RECEPTOR"/>
    <property type="match status" value="1"/>
</dbReference>
<keyword evidence="8 9" id="KW-0807">Transducer</keyword>
<feature type="transmembrane region" description="Helical" evidence="10">
    <location>
        <begin position="153"/>
        <end position="170"/>
    </location>
</feature>
<dbReference type="GO" id="GO:0004930">
    <property type="term" value="F:G protein-coupled receptor activity"/>
    <property type="evidence" value="ECO:0007669"/>
    <property type="project" value="UniProtKB-KW"/>
</dbReference>